<dbReference type="OrthoDB" id="3923077at2759"/>
<comment type="caution">
    <text evidence="9">The sequence shown here is derived from an EMBL/GenBank/DDBJ whole genome shotgun (WGS) entry which is preliminary data.</text>
</comment>
<feature type="domain" description="Rhodopsin" evidence="8">
    <location>
        <begin position="25"/>
        <end position="267"/>
    </location>
</feature>
<dbReference type="AlphaFoldDB" id="A0A9P4T4I7"/>
<evidence type="ECO:0000256" key="3">
    <source>
        <dbReference type="ARBA" id="ARBA00022989"/>
    </source>
</evidence>
<evidence type="ECO:0000256" key="4">
    <source>
        <dbReference type="ARBA" id="ARBA00023136"/>
    </source>
</evidence>
<evidence type="ECO:0000259" key="8">
    <source>
        <dbReference type="Pfam" id="PF20684"/>
    </source>
</evidence>
<comment type="similarity">
    <text evidence="5">Belongs to the SAT4 family.</text>
</comment>
<comment type="subcellular location">
    <subcellularLocation>
        <location evidence="1">Membrane</location>
        <topology evidence="1">Multi-pass membrane protein</topology>
    </subcellularLocation>
</comment>
<dbReference type="PANTHER" id="PTHR33048">
    <property type="entry name" value="PTH11-LIKE INTEGRAL MEMBRANE PROTEIN (AFU_ORTHOLOGUE AFUA_5G11245)"/>
    <property type="match status" value="1"/>
</dbReference>
<proteinExistence type="inferred from homology"/>
<keyword evidence="10" id="KW-1185">Reference proteome</keyword>
<keyword evidence="3 7" id="KW-1133">Transmembrane helix</keyword>
<dbReference type="InterPro" id="IPR052337">
    <property type="entry name" value="SAT4-like"/>
</dbReference>
<evidence type="ECO:0000313" key="10">
    <source>
        <dbReference type="Proteomes" id="UP000801428"/>
    </source>
</evidence>
<evidence type="ECO:0000256" key="6">
    <source>
        <dbReference type="SAM" id="MobiDB-lite"/>
    </source>
</evidence>
<feature type="transmembrane region" description="Helical" evidence="7">
    <location>
        <begin position="84"/>
        <end position="107"/>
    </location>
</feature>
<dbReference type="InterPro" id="IPR049326">
    <property type="entry name" value="Rhodopsin_dom_fungi"/>
</dbReference>
<accession>A0A9P4T4I7</accession>
<feature type="transmembrane region" description="Helical" evidence="7">
    <location>
        <begin position="242"/>
        <end position="262"/>
    </location>
</feature>
<feature type="transmembrane region" description="Helical" evidence="7">
    <location>
        <begin position="119"/>
        <end position="140"/>
    </location>
</feature>
<protein>
    <recommendedName>
        <fullName evidence="8">Rhodopsin domain-containing protein</fullName>
    </recommendedName>
</protein>
<feature type="region of interest" description="Disordered" evidence="6">
    <location>
        <begin position="381"/>
        <end position="422"/>
    </location>
</feature>
<dbReference type="GO" id="GO:0016020">
    <property type="term" value="C:membrane"/>
    <property type="evidence" value="ECO:0007669"/>
    <property type="project" value="UniProtKB-SubCell"/>
</dbReference>
<name>A0A9P4T4I7_CURKU</name>
<keyword evidence="2 7" id="KW-0812">Transmembrane</keyword>
<keyword evidence="4 7" id="KW-0472">Membrane</keyword>
<dbReference type="Pfam" id="PF20684">
    <property type="entry name" value="Fung_rhodopsin"/>
    <property type="match status" value="1"/>
</dbReference>
<feature type="transmembrane region" description="Helical" evidence="7">
    <location>
        <begin position="202"/>
        <end position="222"/>
    </location>
</feature>
<dbReference type="PANTHER" id="PTHR33048:SF96">
    <property type="entry name" value="INTEGRAL MEMBRANE PROTEIN"/>
    <property type="match status" value="1"/>
</dbReference>
<reference evidence="9" key="1">
    <citation type="submission" date="2019-04" db="EMBL/GenBank/DDBJ databases">
        <title>Sequencing of skin fungus with MAO and IRED activity.</title>
        <authorList>
            <person name="Marsaioli A.J."/>
            <person name="Bonatto J.M.C."/>
            <person name="Reis Junior O."/>
        </authorList>
    </citation>
    <scope>NUCLEOTIDE SEQUENCE</scope>
    <source>
        <strain evidence="9">30M1</strain>
    </source>
</reference>
<sequence length="422" mass="46033">MQDRGNQIFGVALTFLILCWITVGLRCYVRTVLVKGFGLDDKMMVVTLLFFTAYLSCQMGGAIHGSGQKRENLTDEQAEIALRFWFFCEVFYTISTSIFKIAIGLFLLRITIHPIHIWIIRIIMAVAALVGVGYTALVLGQCRPLSFWWDLNPNHQGECLPASLVMYFTFAVSALNSFADWTFGLLPIFVVKDLQMKRRVKVIVSGIIGLAAIGSTATIIRLPYTTTLKPYKGDFLYRTTDFAIWTTVEVGVGITAGCIATLKPLFKAALGSTGQNSGMPWSKTPKGGYGISKTGGSYGTQQALDDLRPAGERTVRTTTVTGGRGSSSDEENFLDRNAPEEQMQWGDGIRKGVTTTVVTEVAPPKKEKSGAKVQAGYLYGGEGAQGRSTADKRRSFSVGQTSASTLDDGEGRKPVGTFNPFQ</sequence>
<feature type="transmembrane region" description="Helical" evidence="7">
    <location>
        <begin position="45"/>
        <end position="64"/>
    </location>
</feature>
<evidence type="ECO:0000256" key="7">
    <source>
        <dbReference type="SAM" id="Phobius"/>
    </source>
</evidence>
<evidence type="ECO:0000313" key="9">
    <source>
        <dbReference type="EMBL" id="KAF2994003.1"/>
    </source>
</evidence>
<gene>
    <name evidence="9" type="ORF">E8E13_002492</name>
</gene>
<evidence type="ECO:0000256" key="2">
    <source>
        <dbReference type="ARBA" id="ARBA00022692"/>
    </source>
</evidence>
<evidence type="ECO:0000256" key="5">
    <source>
        <dbReference type="ARBA" id="ARBA00038359"/>
    </source>
</evidence>
<dbReference type="Proteomes" id="UP000801428">
    <property type="component" value="Unassembled WGS sequence"/>
</dbReference>
<feature type="transmembrane region" description="Helical" evidence="7">
    <location>
        <begin position="6"/>
        <end position="25"/>
    </location>
</feature>
<organism evidence="9 10">
    <name type="scientific">Curvularia kusanoi</name>
    <name type="common">Cochliobolus kusanoi</name>
    <dbReference type="NCBI Taxonomy" id="90978"/>
    <lineage>
        <taxon>Eukaryota</taxon>
        <taxon>Fungi</taxon>
        <taxon>Dikarya</taxon>
        <taxon>Ascomycota</taxon>
        <taxon>Pezizomycotina</taxon>
        <taxon>Dothideomycetes</taxon>
        <taxon>Pleosporomycetidae</taxon>
        <taxon>Pleosporales</taxon>
        <taxon>Pleosporineae</taxon>
        <taxon>Pleosporaceae</taxon>
        <taxon>Curvularia</taxon>
    </lineage>
</organism>
<dbReference type="EMBL" id="SWKU01000045">
    <property type="protein sequence ID" value="KAF2994003.1"/>
    <property type="molecule type" value="Genomic_DNA"/>
</dbReference>
<evidence type="ECO:0000256" key="1">
    <source>
        <dbReference type="ARBA" id="ARBA00004141"/>
    </source>
</evidence>